<evidence type="ECO:0008006" key="2">
    <source>
        <dbReference type="Google" id="ProtNLM"/>
    </source>
</evidence>
<dbReference type="AlphaFoldDB" id="A0A645GX24"/>
<accession>A0A645GX24</accession>
<comment type="caution">
    <text evidence="1">The sequence shown here is derived from an EMBL/GenBank/DDBJ whole genome shotgun (WGS) entry which is preliminary data.</text>
</comment>
<proteinExistence type="predicted"/>
<evidence type="ECO:0000313" key="1">
    <source>
        <dbReference type="EMBL" id="MPN30806.1"/>
    </source>
</evidence>
<protein>
    <recommendedName>
        <fullName evidence="2">Lipoprotein</fullName>
    </recommendedName>
</protein>
<dbReference type="PROSITE" id="PS51257">
    <property type="entry name" value="PROKAR_LIPOPROTEIN"/>
    <property type="match status" value="1"/>
</dbReference>
<reference evidence="1" key="1">
    <citation type="submission" date="2019-08" db="EMBL/GenBank/DDBJ databases">
        <authorList>
            <person name="Kucharzyk K."/>
            <person name="Murdoch R.W."/>
            <person name="Higgins S."/>
            <person name="Loffler F."/>
        </authorList>
    </citation>
    <scope>NUCLEOTIDE SEQUENCE</scope>
</reference>
<sequence length="170" mass="19409">MKVLTRSFIKIRKMAKFNVGFSFIIFLAVSCSIEKVNLSPVTESSLTNQGQSKTVKASYDTKKNIIVYSSAISNLIATFPKFRNEAVNKEIANLKFHLKDYLDAMEAYNINGMDRSQRKYEQAYKKIQSLRKHLKPDEDQVLNRYLVSIKTNISLLASNFPKDSLPSSKN</sequence>
<organism evidence="1">
    <name type="scientific">bioreactor metagenome</name>
    <dbReference type="NCBI Taxonomy" id="1076179"/>
    <lineage>
        <taxon>unclassified sequences</taxon>
        <taxon>metagenomes</taxon>
        <taxon>ecological metagenomes</taxon>
    </lineage>
</organism>
<gene>
    <name evidence="1" type="ORF">SDC9_178277</name>
</gene>
<dbReference type="EMBL" id="VSSQ01082066">
    <property type="protein sequence ID" value="MPN30806.1"/>
    <property type="molecule type" value="Genomic_DNA"/>
</dbReference>
<name>A0A645GX24_9ZZZZ</name>